<gene>
    <name evidence="5" type="ORF">KNV97_00105</name>
    <name evidence="4" type="ORF">KNV97_05910</name>
</gene>
<dbReference type="EMBL" id="CP076642">
    <property type="protein sequence ID" value="QXO15931.1"/>
    <property type="molecule type" value="Genomic_DNA"/>
</dbReference>
<dbReference type="Pfam" id="PF25222">
    <property type="entry name" value="DUF7840"/>
    <property type="match status" value="1"/>
</dbReference>
<evidence type="ECO:0000313" key="5">
    <source>
        <dbReference type="EMBL" id="QXO15982.1"/>
    </source>
</evidence>
<dbReference type="Pfam" id="PF25224">
    <property type="entry name" value="DUF7842"/>
    <property type="match status" value="1"/>
</dbReference>
<sequence>MDPEKLTLVFPTAFMNNPSSMFGHTLLRVDAKNQNQNNALVAYAINFAAEPDSADNPALYALKGLVGAYPSRFTVMPYYKKVREYNDIESRDIWEYPLNFTAEEVDRILLHLWEMEQAEFDYYFLDENCSYQLLALLQLANQNLDLVSQFPVTAIPSDTVKVLVEAGLTQPPHYRAAFGTRLNHESDLVSERIYLATRRLKEQGIYPSKAEFTESERAAILEFAYEWLNFELYDDGLERDITAKQLTQILIKRSQINRESPFPSVVRPETSPEQGHGSARVGVARNLYQQQTHSTSVEWRPAYHDMYDALDGFIPGAQINFLDTKLSLDDSGTSRLDHLNIIDVLALAPSNRVFDSLAWGLKIGFDRPDANTDSRWFVEGGAGKAWGQADGLHFYTLLKGELSQGRLTGYDVIAGAGLQSGLFYSINNRQRLGLNAAWIALAGDEVDDHFSVNATWNWSVRPNFAFRASLNYQQWHQEEVSSRLSAYYYY</sequence>
<evidence type="ECO:0000313" key="6">
    <source>
        <dbReference type="Proteomes" id="UP000694232"/>
    </source>
</evidence>
<name>A0A975YLZ5_9VIBR</name>
<dbReference type="EMBL" id="CP076642">
    <property type="protein sequence ID" value="QXO15982.1"/>
    <property type="molecule type" value="Genomic_DNA"/>
</dbReference>
<reference evidence="4" key="1">
    <citation type="submission" date="2021-06" db="EMBL/GenBank/DDBJ databases">
        <title>Vibrio nov. sp., novel gut bacterium isolated from Yellow Sea oyster.</title>
        <authorList>
            <person name="Muhammad N."/>
            <person name="Nguyen T.H."/>
            <person name="Lee Y.-J."/>
            <person name="Ko J."/>
            <person name="Kim S.-G."/>
        </authorList>
    </citation>
    <scope>NUCLEOTIDE SEQUENCE</scope>
    <source>
        <strain evidence="4">OG9-811</strain>
    </source>
</reference>
<feature type="domain" description="Lnb N-terminal periplasmic" evidence="1">
    <location>
        <begin position="1"/>
        <end position="165"/>
    </location>
</feature>
<dbReference type="InterPro" id="IPR057162">
    <property type="entry name" value="DUF7840"/>
</dbReference>
<keyword evidence="6" id="KW-1185">Reference proteome</keyword>
<dbReference type="RefSeq" id="WP_218561776.1">
    <property type="nucleotide sequence ID" value="NZ_CP076642.1"/>
</dbReference>
<evidence type="ECO:0000259" key="1">
    <source>
        <dbReference type="Pfam" id="PF13387"/>
    </source>
</evidence>
<feature type="domain" description="DUF7840" evidence="2">
    <location>
        <begin position="270"/>
        <end position="489"/>
    </location>
</feature>
<dbReference type="Proteomes" id="UP000694232">
    <property type="component" value="Chromosome 2"/>
</dbReference>
<evidence type="ECO:0000313" key="4">
    <source>
        <dbReference type="EMBL" id="QXO15931.1"/>
    </source>
</evidence>
<accession>A0A975YLZ5</accession>
<dbReference type="AlphaFoldDB" id="A0A975YLZ5"/>
<dbReference type="InterPro" id="IPR057164">
    <property type="entry name" value="DUF7842"/>
</dbReference>
<protein>
    <submittedName>
        <fullName evidence="4">DUF4105 domain-containing protein</fullName>
    </submittedName>
</protein>
<evidence type="ECO:0000259" key="3">
    <source>
        <dbReference type="Pfam" id="PF25224"/>
    </source>
</evidence>
<dbReference type="InterPro" id="IPR025178">
    <property type="entry name" value="Lnb_N"/>
</dbReference>
<dbReference type="KEGG" id="vos:KNV97_00105"/>
<feature type="domain" description="DUF7842" evidence="3">
    <location>
        <begin position="173"/>
        <end position="258"/>
    </location>
</feature>
<dbReference type="Pfam" id="PF13387">
    <property type="entry name" value="Lnb_N"/>
    <property type="match status" value="1"/>
</dbReference>
<dbReference type="KEGG" id="vos:KNV97_05910"/>
<organism evidence="4 6">
    <name type="scientific">Vibrio ostreae</name>
    <dbReference type="NCBI Taxonomy" id="2841925"/>
    <lineage>
        <taxon>Bacteria</taxon>
        <taxon>Pseudomonadati</taxon>
        <taxon>Pseudomonadota</taxon>
        <taxon>Gammaproteobacteria</taxon>
        <taxon>Vibrionales</taxon>
        <taxon>Vibrionaceae</taxon>
        <taxon>Vibrio</taxon>
    </lineage>
</organism>
<evidence type="ECO:0000259" key="2">
    <source>
        <dbReference type="Pfam" id="PF25222"/>
    </source>
</evidence>
<proteinExistence type="predicted"/>